<dbReference type="InterPro" id="IPR018163">
    <property type="entry name" value="Thr/Ala-tRNA-synth_IIc_edit"/>
</dbReference>
<dbReference type="PANTHER" id="PTHR43462">
    <property type="entry name" value="ALANYL-TRNA EDITING PROTEIN"/>
    <property type="match status" value="1"/>
</dbReference>
<protein>
    <submittedName>
        <fullName evidence="10">Alanyl-tRNA editing protein Aarsd1-like</fullName>
    </submittedName>
</protein>
<dbReference type="SUPFAM" id="SSF50447">
    <property type="entry name" value="Translation proteins"/>
    <property type="match status" value="1"/>
</dbReference>
<dbReference type="SMART" id="SM00863">
    <property type="entry name" value="tRNA_SAD"/>
    <property type="match status" value="1"/>
</dbReference>
<dbReference type="GO" id="GO:0043039">
    <property type="term" value="P:tRNA aminoacylation"/>
    <property type="evidence" value="ECO:0007669"/>
    <property type="project" value="InterPro"/>
</dbReference>
<proteinExistence type="evidence at transcript level"/>
<evidence type="ECO:0000256" key="4">
    <source>
        <dbReference type="ARBA" id="ARBA00022490"/>
    </source>
</evidence>
<evidence type="ECO:0000256" key="8">
    <source>
        <dbReference type="SAM" id="MobiDB-lite"/>
    </source>
</evidence>
<evidence type="ECO:0000256" key="2">
    <source>
        <dbReference type="ARBA" id="ARBA00004496"/>
    </source>
</evidence>
<accession>A0A2P2I714</accession>
<dbReference type="GO" id="GO:0005524">
    <property type="term" value="F:ATP binding"/>
    <property type="evidence" value="ECO:0007669"/>
    <property type="project" value="InterPro"/>
</dbReference>
<dbReference type="GO" id="GO:0046872">
    <property type="term" value="F:metal ion binding"/>
    <property type="evidence" value="ECO:0007669"/>
    <property type="project" value="UniProtKB-KW"/>
</dbReference>
<keyword evidence="4" id="KW-0963">Cytoplasm</keyword>
<evidence type="ECO:0000313" key="10">
    <source>
        <dbReference type="EMBL" id="LAB69814.1"/>
    </source>
</evidence>
<comment type="similarity">
    <text evidence="3">Belongs to the class-II aminoacyl-tRNA synthetase family. Alax-L subfamily.</text>
</comment>
<evidence type="ECO:0000256" key="3">
    <source>
        <dbReference type="ARBA" id="ARBA00008429"/>
    </source>
</evidence>
<dbReference type="GO" id="GO:0005737">
    <property type="term" value="C:cytoplasm"/>
    <property type="evidence" value="ECO:0007669"/>
    <property type="project" value="UniProtKB-SubCell"/>
</dbReference>
<dbReference type="Pfam" id="PF07973">
    <property type="entry name" value="tRNA_SAD"/>
    <property type="match status" value="1"/>
</dbReference>
<dbReference type="GO" id="GO:0002196">
    <property type="term" value="F:Ser-tRNA(Ala) deacylase activity"/>
    <property type="evidence" value="ECO:0007669"/>
    <property type="project" value="TreeGrafter"/>
</dbReference>
<reference evidence="10" key="1">
    <citation type="journal article" date="2018" name="Biosci. Biotechnol. Biochem.">
        <title>Polysaccharide hydrolase of the hadal zone amphipods Hirondellea gigas.</title>
        <authorList>
            <person name="Kobayashi H."/>
            <person name="Nagahama T."/>
            <person name="Arai W."/>
            <person name="Sasagawa Y."/>
            <person name="Umeda M."/>
            <person name="Hayashi T."/>
            <person name="Nikaido I."/>
            <person name="Watanabe H."/>
            <person name="Oguri K."/>
            <person name="Kitazato H."/>
            <person name="Fujioka K."/>
            <person name="Kido Y."/>
            <person name="Takami H."/>
        </authorList>
    </citation>
    <scope>NUCLEOTIDE SEQUENCE</scope>
    <source>
        <tissue evidence="10">Whole body</tissue>
    </source>
</reference>
<name>A0A2P2I714_9CRUS</name>
<feature type="region of interest" description="Disordered" evidence="8">
    <location>
        <begin position="88"/>
        <end position="108"/>
    </location>
</feature>
<evidence type="ECO:0000256" key="7">
    <source>
        <dbReference type="ARBA" id="ARBA00022917"/>
    </source>
</evidence>
<evidence type="ECO:0000259" key="9">
    <source>
        <dbReference type="SMART" id="SM00863"/>
    </source>
</evidence>
<dbReference type="GO" id="GO:0004812">
    <property type="term" value="F:aminoacyl-tRNA ligase activity"/>
    <property type="evidence" value="ECO:0007669"/>
    <property type="project" value="InterPro"/>
</dbReference>
<dbReference type="AlphaFoldDB" id="A0A2P2I714"/>
<dbReference type="GO" id="GO:0006412">
    <property type="term" value="P:translation"/>
    <property type="evidence" value="ECO:0007669"/>
    <property type="project" value="UniProtKB-KW"/>
</dbReference>
<comment type="cofactor">
    <cofactor evidence="1">
        <name>Zn(2+)</name>
        <dbReference type="ChEBI" id="CHEBI:29105"/>
    </cofactor>
</comment>
<dbReference type="Gene3D" id="2.40.30.130">
    <property type="match status" value="1"/>
</dbReference>
<dbReference type="InterPro" id="IPR009000">
    <property type="entry name" value="Transl_B-barrel_sf"/>
</dbReference>
<evidence type="ECO:0000256" key="6">
    <source>
        <dbReference type="ARBA" id="ARBA00022833"/>
    </source>
</evidence>
<dbReference type="FunFam" id="3.30.980.10:FF:000007">
    <property type="entry name" value="alanyl-tRNA editing protein Aarsd1"/>
    <property type="match status" value="1"/>
</dbReference>
<evidence type="ECO:0000256" key="1">
    <source>
        <dbReference type="ARBA" id="ARBA00001947"/>
    </source>
</evidence>
<dbReference type="SUPFAM" id="SSF55186">
    <property type="entry name" value="ThrRS/AlaRS common domain"/>
    <property type="match status" value="1"/>
</dbReference>
<dbReference type="EMBL" id="IACF01004220">
    <property type="protein sequence ID" value="LAB69814.1"/>
    <property type="molecule type" value="mRNA"/>
</dbReference>
<evidence type="ECO:0000256" key="5">
    <source>
        <dbReference type="ARBA" id="ARBA00022723"/>
    </source>
</evidence>
<feature type="domain" description="Threonyl/alanyl tRNA synthetase SAD" evidence="9">
    <location>
        <begin position="262"/>
        <end position="304"/>
    </location>
</feature>
<dbReference type="PANTHER" id="PTHR43462:SF1">
    <property type="entry name" value="ALANYL-TRNA EDITING PROTEIN AARSD1"/>
    <property type="match status" value="1"/>
</dbReference>
<keyword evidence="5" id="KW-0479">Metal-binding</keyword>
<dbReference type="InterPro" id="IPR051335">
    <property type="entry name" value="Alanyl-tRNA_Editing_Enzymes"/>
</dbReference>
<dbReference type="Gene3D" id="3.30.980.10">
    <property type="entry name" value="Threonyl-trna Synthetase, Chain A, domain 2"/>
    <property type="match status" value="1"/>
</dbReference>
<keyword evidence="7" id="KW-0648">Protein biosynthesis</keyword>
<keyword evidence="6" id="KW-0862">Zinc</keyword>
<dbReference type="InterPro" id="IPR012947">
    <property type="entry name" value="tRNA_SAD"/>
</dbReference>
<organism evidence="10">
    <name type="scientific">Hirondellea gigas</name>
    <dbReference type="NCBI Taxonomy" id="1518452"/>
    <lineage>
        <taxon>Eukaryota</taxon>
        <taxon>Metazoa</taxon>
        <taxon>Ecdysozoa</taxon>
        <taxon>Arthropoda</taxon>
        <taxon>Crustacea</taxon>
        <taxon>Multicrustacea</taxon>
        <taxon>Malacostraca</taxon>
        <taxon>Eumalacostraca</taxon>
        <taxon>Peracarida</taxon>
        <taxon>Amphipoda</taxon>
        <taxon>Amphilochidea</taxon>
        <taxon>Lysianassida</taxon>
        <taxon>Lysianassidira</taxon>
        <taxon>Lysianassoidea</taxon>
        <taxon>Lysianassidae</taxon>
        <taxon>Hirondellea</taxon>
    </lineage>
</organism>
<sequence>MVFYCQRNCFATSYKTVVVACKKSKVQLAASEAATDGKQKSNNKKQKAKEIECYEVLFEDTVLFPEGGGQPDDRGTVQLQSCTQCSNNTANSEEKSSSAPTSGLNNLRNGAHPEDLLTECASNKECCRSCTANVLRVTRRGGEAVHYLDKAFDVGSEVLQRVDWTRRKEHMQQHSAQHLITAIADSLYGFATISWNLGLHTSSIELNTNAVSADQLQELETRVNAVVAAAVAVTVQEYELDDPQLDQGIRSRGLPADHVGGVRVVSITGVDSNMCCGTHVANTAQLQAIKLLCVEGGKQTTLLTFLAGDRLLRYLSDCHSRQRSLHALLNTNPENFVSIVQKTQVSLKVAEKTSKEALRDLASAEAHLFMLSSNRGEQQRNIDKESTTDALTSDVQRCMLQNSETRLWCHHRRLADMDYLNALVSSCDDQGVLKILTAGEEKGPGLLVIDGPPDLVGVLAPQVCSVLEGKGGGRSRFTGKVTALYRREMAYKLVRDYLHNLHTAS</sequence>
<comment type="subcellular location">
    <subcellularLocation>
        <location evidence="2">Cytoplasm</location>
    </subcellularLocation>
</comment>